<gene>
    <name evidence="1" type="ordered locus">Cycma_1952</name>
</gene>
<proteinExistence type="predicted"/>
<name>G0IZN6_CYCMS</name>
<keyword evidence="2" id="KW-1185">Reference proteome</keyword>
<dbReference type="OrthoDB" id="1453360at2"/>
<evidence type="ECO:0000313" key="1">
    <source>
        <dbReference type="EMBL" id="AEL25700.1"/>
    </source>
</evidence>
<protein>
    <submittedName>
        <fullName evidence="1">Uncharacterized protein</fullName>
    </submittedName>
</protein>
<dbReference type="Proteomes" id="UP000001635">
    <property type="component" value="Chromosome"/>
</dbReference>
<dbReference type="KEGG" id="cmr:Cycma_1952"/>
<dbReference type="AlphaFoldDB" id="G0IZN6"/>
<organism evidence="1 2">
    <name type="scientific">Cyclobacterium marinum (strain ATCC 25205 / DSM 745 / LMG 13164 / NCIMB 1802)</name>
    <name type="common">Flectobacillus marinus</name>
    <dbReference type="NCBI Taxonomy" id="880070"/>
    <lineage>
        <taxon>Bacteria</taxon>
        <taxon>Pseudomonadati</taxon>
        <taxon>Bacteroidota</taxon>
        <taxon>Cytophagia</taxon>
        <taxon>Cytophagales</taxon>
        <taxon>Cyclobacteriaceae</taxon>
        <taxon>Cyclobacterium</taxon>
    </lineage>
</organism>
<dbReference type="HOGENOM" id="CLU_2681561_0_0_10"/>
<reference evidence="2" key="1">
    <citation type="submission" date="2011-07" db="EMBL/GenBank/DDBJ databases">
        <title>The complete genome of Cyclobacterium marinum DSM 745.</title>
        <authorList>
            <person name="Lucas S."/>
            <person name="Han J."/>
            <person name="Lapidus A."/>
            <person name="Bruce D."/>
            <person name="Goodwin L."/>
            <person name="Pitluck S."/>
            <person name="Peters L."/>
            <person name="Kyrpides N."/>
            <person name="Mavromatis K."/>
            <person name="Ivanova N."/>
            <person name="Ovchinnikova G."/>
            <person name="Chertkov O."/>
            <person name="Detter J.C."/>
            <person name="Tapia R."/>
            <person name="Han C."/>
            <person name="Land M."/>
            <person name="Hauser L."/>
            <person name="Markowitz V."/>
            <person name="Cheng J.-F."/>
            <person name="Hugenholtz P."/>
            <person name="Woyke T."/>
            <person name="Wu D."/>
            <person name="Tindall B."/>
            <person name="Schuetze A."/>
            <person name="Brambilla E."/>
            <person name="Klenk H.-P."/>
            <person name="Eisen J.A."/>
        </authorList>
    </citation>
    <scope>NUCLEOTIDE SEQUENCE [LARGE SCALE GENOMIC DNA]</scope>
    <source>
        <strain evidence="2">ATCC 25205 / DSM 745 / LMG 13164 / NCIMB 1802</strain>
    </source>
</reference>
<dbReference type="STRING" id="880070.Cycma_1952"/>
<evidence type="ECO:0000313" key="2">
    <source>
        <dbReference type="Proteomes" id="UP000001635"/>
    </source>
</evidence>
<dbReference type="RefSeq" id="WP_014019995.1">
    <property type="nucleotide sequence ID" value="NC_015914.1"/>
</dbReference>
<accession>G0IZN6</accession>
<sequence>MKLNKEIKNQIDQYFENIESKELYDIAVGKYGFVEIIDFEIDSQTFEKVSQSYYCPNSDNALDTNEMDSLLLAA</sequence>
<dbReference type="EMBL" id="CP002955">
    <property type="protein sequence ID" value="AEL25700.1"/>
    <property type="molecule type" value="Genomic_DNA"/>
</dbReference>